<organism evidence="8 9">
    <name type="scientific">Caballeronia mineralivorans PML1(12)</name>
    <dbReference type="NCBI Taxonomy" id="908627"/>
    <lineage>
        <taxon>Bacteria</taxon>
        <taxon>Pseudomonadati</taxon>
        <taxon>Pseudomonadota</taxon>
        <taxon>Betaproteobacteria</taxon>
        <taxon>Burkholderiales</taxon>
        <taxon>Burkholderiaceae</taxon>
        <taxon>Caballeronia</taxon>
    </lineage>
</organism>
<proteinExistence type="inferred from homology"/>
<feature type="transmembrane region" description="Helical" evidence="6">
    <location>
        <begin position="221"/>
        <end position="243"/>
    </location>
</feature>
<comment type="subcellular location">
    <subcellularLocation>
        <location evidence="1">Membrane</location>
        <topology evidence="1">Multi-pass membrane protein</topology>
    </subcellularLocation>
</comment>
<evidence type="ECO:0000256" key="4">
    <source>
        <dbReference type="ARBA" id="ARBA00022989"/>
    </source>
</evidence>
<feature type="transmembrane region" description="Helical" evidence="6">
    <location>
        <begin position="75"/>
        <end position="97"/>
    </location>
</feature>
<name>A0A0J1FW94_9BURK</name>
<dbReference type="PANTHER" id="PTHR32322">
    <property type="entry name" value="INNER MEMBRANE TRANSPORTER"/>
    <property type="match status" value="1"/>
</dbReference>
<dbReference type="Proteomes" id="UP000035963">
    <property type="component" value="Unassembled WGS sequence"/>
</dbReference>
<dbReference type="OrthoDB" id="9809509at2"/>
<dbReference type="PATRIC" id="fig|908627.4.peg.4857"/>
<gene>
    <name evidence="8" type="ORF">EOS_21750</name>
</gene>
<feature type="transmembrane region" description="Helical" evidence="6">
    <location>
        <begin position="160"/>
        <end position="178"/>
    </location>
</feature>
<feature type="transmembrane region" description="Helical" evidence="6">
    <location>
        <begin position="277"/>
        <end position="295"/>
    </location>
</feature>
<dbReference type="PANTHER" id="PTHR32322:SF2">
    <property type="entry name" value="EAMA DOMAIN-CONTAINING PROTEIN"/>
    <property type="match status" value="1"/>
</dbReference>
<dbReference type="InterPro" id="IPR000620">
    <property type="entry name" value="EamA_dom"/>
</dbReference>
<keyword evidence="9" id="KW-1185">Reference proteome</keyword>
<dbReference type="GO" id="GO:0016020">
    <property type="term" value="C:membrane"/>
    <property type="evidence" value="ECO:0007669"/>
    <property type="project" value="UniProtKB-SubCell"/>
</dbReference>
<evidence type="ECO:0000256" key="1">
    <source>
        <dbReference type="ARBA" id="ARBA00004141"/>
    </source>
</evidence>
<keyword evidence="4 6" id="KW-1133">Transmembrane helix</keyword>
<feature type="transmembrane region" description="Helical" evidence="6">
    <location>
        <begin position="134"/>
        <end position="154"/>
    </location>
</feature>
<feature type="transmembrane region" description="Helical" evidence="6">
    <location>
        <begin position="103"/>
        <end position="122"/>
    </location>
</feature>
<evidence type="ECO:0000313" key="8">
    <source>
        <dbReference type="EMBL" id="KLU24158.1"/>
    </source>
</evidence>
<dbReference type="Pfam" id="PF00892">
    <property type="entry name" value="EamA"/>
    <property type="match status" value="2"/>
</dbReference>
<feature type="domain" description="EamA" evidence="7">
    <location>
        <begin position="20"/>
        <end position="148"/>
    </location>
</feature>
<dbReference type="SUPFAM" id="SSF103481">
    <property type="entry name" value="Multidrug resistance efflux transporter EmrE"/>
    <property type="match status" value="2"/>
</dbReference>
<dbReference type="InterPro" id="IPR050638">
    <property type="entry name" value="AA-Vitamin_Transporters"/>
</dbReference>
<sequence>MLPANASTQHASQKTFAAKMVFVLLWSGGFPIAKLAVGYAPPLTLLALRYGCTVCLLIPLFIITKPALPKDPIAWAHASVVGFLVQVIYFGMSYLAFKAGASAGVVAVIVSLQPVLVAALAPRLVGERVGGRQWLGLALGLIGATGVIIARSSLSVNSASGLFLAIGALIGMTAALLYEKRFGVGQHPVTANLIQYSIGLVFCAPLALLLEDAHVEWTGTFMFALGYLVIGNSLIAITLLLALVRAGQASKIASLFFFIPPVAAVLSSLLLKEVMPPLAWGAMAFAVAGVALATWSTSNAKLRKT</sequence>
<accession>A0A0J1FW94</accession>
<protein>
    <submittedName>
        <fullName evidence="8">Multidrug DMT transporter permease</fullName>
    </submittedName>
</protein>
<evidence type="ECO:0000256" key="5">
    <source>
        <dbReference type="ARBA" id="ARBA00023136"/>
    </source>
</evidence>
<evidence type="ECO:0000256" key="6">
    <source>
        <dbReference type="SAM" id="Phobius"/>
    </source>
</evidence>
<evidence type="ECO:0000256" key="3">
    <source>
        <dbReference type="ARBA" id="ARBA00022692"/>
    </source>
</evidence>
<evidence type="ECO:0000256" key="2">
    <source>
        <dbReference type="ARBA" id="ARBA00007362"/>
    </source>
</evidence>
<keyword evidence="5 6" id="KW-0472">Membrane</keyword>
<feature type="domain" description="EamA" evidence="7">
    <location>
        <begin position="160"/>
        <end position="294"/>
    </location>
</feature>
<keyword evidence="3 6" id="KW-0812">Transmembrane</keyword>
<feature type="transmembrane region" description="Helical" evidence="6">
    <location>
        <begin position="21"/>
        <end position="40"/>
    </location>
</feature>
<dbReference type="AlphaFoldDB" id="A0A0J1FW94"/>
<feature type="transmembrane region" description="Helical" evidence="6">
    <location>
        <begin position="190"/>
        <end position="209"/>
    </location>
</feature>
<feature type="transmembrane region" description="Helical" evidence="6">
    <location>
        <begin position="46"/>
        <end position="63"/>
    </location>
</feature>
<feature type="transmembrane region" description="Helical" evidence="6">
    <location>
        <begin position="252"/>
        <end position="271"/>
    </location>
</feature>
<evidence type="ECO:0000259" key="7">
    <source>
        <dbReference type="Pfam" id="PF00892"/>
    </source>
</evidence>
<dbReference type="EMBL" id="AEJF01000134">
    <property type="protein sequence ID" value="KLU24158.1"/>
    <property type="molecule type" value="Genomic_DNA"/>
</dbReference>
<comment type="similarity">
    <text evidence="2">Belongs to the EamA transporter family.</text>
</comment>
<evidence type="ECO:0000313" key="9">
    <source>
        <dbReference type="Proteomes" id="UP000035963"/>
    </source>
</evidence>
<comment type="caution">
    <text evidence="8">The sequence shown here is derived from an EMBL/GenBank/DDBJ whole genome shotgun (WGS) entry which is preliminary data.</text>
</comment>
<dbReference type="InterPro" id="IPR037185">
    <property type="entry name" value="EmrE-like"/>
</dbReference>
<reference evidence="8 9" key="1">
    <citation type="journal article" date="2015" name="Genome Announc.">
        <title>Draft Genome Sequence of Burkholderia sp. Strain PML1(12), an Ectomycorrhizosphere-Inhabiting Bacterium with Effective Mineral-Weathering Ability.</title>
        <authorList>
            <person name="Uroz S."/>
            <person name="Oger P."/>
        </authorList>
    </citation>
    <scope>NUCLEOTIDE SEQUENCE [LARGE SCALE GENOMIC DNA]</scope>
    <source>
        <strain evidence="9">PML1(12)</strain>
    </source>
</reference>